<dbReference type="Gene3D" id="3.30.450.20">
    <property type="entry name" value="PAS domain"/>
    <property type="match status" value="1"/>
</dbReference>
<feature type="domain" description="PAS" evidence="8">
    <location>
        <begin position="137"/>
        <end position="208"/>
    </location>
</feature>
<dbReference type="PROSITE" id="PS50110">
    <property type="entry name" value="RESPONSE_REGULATORY"/>
    <property type="match status" value="2"/>
</dbReference>
<dbReference type="PANTHER" id="PTHR45339">
    <property type="entry name" value="HYBRID SIGNAL TRANSDUCTION HISTIDINE KINASE J"/>
    <property type="match status" value="1"/>
</dbReference>
<evidence type="ECO:0000256" key="2">
    <source>
        <dbReference type="ARBA" id="ARBA00012438"/>
    </source>
</evidence>
<dbReference type="InterPro" id="IPR036890">
    <property type="entry name" value="HATPase_C_sf"/>
</dbReference>
<evidence type="ECO:0000259" key="7">
    <source>
        <dbReference type="PROSITE" id="PS50110"/>
    </source>
</evidence>
<comment type="catalytic activity">
    <reaction evidence="1">
        <text>ATP + protein L-histidine = ADP + protein N-phospho-L-histidine.</text>
        <dbReference type="EC" id="2.7.13.3"/>
    </reaction>
</comment>
<feature type="domain" description="Response regulatory" evidence="7">
    <location>
        <begin position="5"/>
        <end position="122"/>
    </location>
</feature>
<dbReference type="PRINTS" id="PR00344">
    <property type="entry name" value="BCTRLSENSOR"/>
</dbReference>
<dbReference type="Pfam" id="PF00512">
    <property type="entry name" value="HisKA"/>
    <property type="match status" value="1"/>
</dbReference>
<dbReference type="Pfam" id="PF00072">
    <property type="entry name" value="Response_reg"/>
    <property type="match status" value="2"/>
</dbReference>
<dbReference type="InterPro" id="IPR013767">
    <property type="entry name" value="PAS_fold"/>
</dbReference>
<dbReference type="SMART" id="SM00387">
    <property type="entry name" value="HATPase_c"/>
    <property type="match status" value="1"/>
</dbReference>
<dbReference type="CDD" id="cd00082">
    <property type="entry name" value="HisKA"/>
    <property type="match status" value="1"/>
</dbReference>
<evidence type="ECO:0000259" key="6">
    <source>
        <dbReference type="PROSITE" id="PS50109"/>
    </source>
</evidence>
<dbReference type="Gene3D" id="3.40.50.2300">
    <property type="match status" value="2"/>
</dbReference>
<dbReference type="InterPro" id="IPR001789">
    <property type="entry name" value="Sig_transdc_resp-reg_receiver"/>
</dbReference>
<sequence>MEKINVLLVDDKEENLIALEALIQRDDIHIIKTISANDALKLAWDQSISLALIDVQMPNIDGFELAEMLKSNPRTKDILIIFVTAISKESKYAVKGLSTGAIDYLYKPLDPSTTLAKVDSFIQLAKAQRDIKNKNLALERYSVIIANSADLICVVDEESKKIEELNPAVSNILGFSVEELMNQCVYTLIEETSTVQFDAELEQLQNHREHTFEFQLKNKEGELVWTECRVTYKQKKYFFNISDHTLQKQYEQRLISSKEEAIEARMVKERFLANMSHELRTPLNGIIGIANLLKQTPLEESQRQMINLLELSSQSLLGVVNDILDLSKIASGKFSLMKKEINLHHLLRSAIQLMQVKADEKLLDLNLEIDENVPRYVETDPLRLNQILMNLLSNSIKFTQKGHVTLRAKVIEENGNVATVQFEVEDTGIGIQKERREKIFELYEQAEEDTSLKYGGTGLGLGIVKKLVEMQDGEIDFESEYGKGTTFSFTLQFKRIAHHEGQLIVKTDEKELLKPFVDLKALIAEDNKINQFIVAKVLAGWNIGYDVVEDGLEVLEKMKANDYDFILMDTYMPNLGGYDTTKRIRKEFDGEKKDVVIISMSAAVLEEEKKAALDAGMNYVLTKPFIPQDLYRIVATINQTIKGEL</sequence>
<dbReference type="SUPFAM" id="SSF47384">
    <property type="entry name" value="Homodimeric domain of signal transducing histidine kinase"/>
    <property type="match status" value="1"/>
</dbReference>
<dbReference type="InterPro" id="IPR004358">
    <property type="entry name" value="Sig_transdc_His_kin-like_C"/>
</dbReference>
<dbReference type="InterPro" id="IPR005467">
    <property type="entry name" value="His_kinase_dom"/>
</dbReference>
<evidence type="ECO:0000313" key="9">
    <source>
        <dbReference type="EMBL" id="MFD1630675.1"/>
    </source>
</evidence>
<dbReference type="InterPro" id="IPR035965">
    <property type="entry name" value="PAS-like_dom_sf"/>
</dbReference>
<gene>
    <name evidence="9" type="ORF">ACFSAH_12350</name>
</gene>
<evidence type="ECO:0000313" key="10">
    <source>
        <dbReference type="Proteomes" id="UP001597118"/>
    </source>
</evidence>
<evidence type="ECO:0000256" key="1">
    <source>
        <dbReference type="ARBA" id="ARBA00000085"/>
    </source>
</evidence>
<keyword evidence="3 5" id="KW-0597">Phosphoprotein</keyword>
<dbReference type="EC" id="2.7.13.3" evidence="2"/>
<proteinExistence type="predicted"/>
<dbReference type="EMBL" id="JBHUDG010000019">
    <property type="protein sequence ID" value="MFD1630675.1"/>
    <property type="molecule type" value="Genomic_DNA"/>
</dbReference>
<comment type="caution">
    <text evidence="9">The sequence shown here is derived from an EMBL/GenBank/DDBJ whole genome shotgun (WGS) entry which is preliminary data.</text>
</comment>
<dbReference type="CDD" id="cd16922">
    <property type="entry name" value="HATPase_EvgS-ArcB-TorS-like"/>
    <property type="match status" value="1"/>
</dbReference>
<dbReference type="SMART" id="SM00388">
    <property type="entry name" value="HisKA"/>
    <property type="match status" value="1"/>
</dbReference>
<feature type="modified residue" description="4-aspartylphosphate" evidence="5">
    <location>
        <position position="54"/>
    </location>
</feature>
<dbReference type="NCBIfam" id="TIGR00229">
    <property type="entry name" value="sensory_box"/>
    <property type="match status" value="1"/>
</dbReference>
<feature type="domain" description="Histidine kinase" evidence="6">
    <location>
        <begin position="274"/>
        <end position="495"/>
    </location>
</feature>
<dbReference type="InterPro" id="IPR036097">
    <property type="entry name" value="HisK_dim/P_sf"/>
</dbReference>
<dbReference type="PROSITE" id="PS50112">
    <property type="entry name" value="PAS"/>
    <property type="match status" value="1"/>
</dbReference>
<dbReference type="PROSITE" id="PS50109">
    <property type="entry name" value="HIS_KIN"/>
    <property type="match status" value="1"/>
</dbReference>
<protein>
    <recommendedName>
        <fullName evidence="2">histidine kinase</fullName>
        <ecNumber evidence="2">2.7.13.3</ecNumber>
    </recommendedName>
</protein>
<evidence type="ECO:0000256" key="3">
    <source>
        <dbReference type="ARBA" id="ARBA00022553"/>
    </source>
</evidence>
<evidence type="ECO:0000256" key="5">
    <source>
        <dbReference type="PROSITE-ProRule" id="PRU00169"/>
    </source>
</evidence>
<keyword evidence="10" id="KW-1185">Reference proteome</keyword>
<evidence type="ECO:0000259" key="8">
    <source>
        <dbReference type="PROSITE" id="PS50112"/>
    </source>
</evidence>
<dbReference type="Pfam" id="PF00989">
    <property type="entry name" value="PAS"/>
    <property type="match status" value="1"/>
</dbReference>
<feature type="domain" description="Response regulatory" evidence="7">
    <location>
        <begin position="520"/>
        <end position="638"/>
    </location>
</feature>
<dbReference type="Gene3D" id="1.10.287.130">
    <property type="match status" value="1"/>
</dbReference>
<dbReference type="SMART" id="SM00091">
    <property type="entry name" value="PAS"/>
    <property type="match status" value="1"/>
</dbReference>
<evidence type="ECO:0000256" key="4">
    <source>
        <dbReference type="ARBA" id="ARBA00023012"/>
    </source>
</evidence>
<dbReference type="PANTHER" id="PTHR45339:SF1">
    <property type="entry name" value="HYBRID SIGNAL TRANSDUCTION HISTIDINE KINASE J"/>
    <property type="match status" value="1"/>
</dbReference>
<dbReference type="Gene3D" id="3.30.565.10">
    <property type="entry name" value="Histidine kinase-like ATPase, C-terminal domain"/>
    <property type="match status" value="1"/>
</dbReference>
<dbReference type="SUPFAM" id="SSF52172">
    <property type="entry name" value="CheY-like"/>
    <property type="match status" value="2"/>
</dbReference>
<dbReference type="CDD" id="cd00130">
    <property type="entry name" value="PAS"/>
    <property type="match status" value="1"/>
</dbReference>
<dbReference type="CDD" id="cd17546">
    <property type="entry name" value="REC_hyHK_CKI1_RcsC-like"/>
    <property type="match status" value="1"/>
</dbReference>
<dbReference type="InterPro" id="IPR000014">
    <property type="entry name" value="PAS"/>
</dbReference>
<dbReference type="Pfam" id="PF02518">
    <property type="entry name" value="HATPase_c"/>
    <property type="match status" value="1"/>
</dbReference>
<dbReference type="Proteomes" id="UP001597118">
    <property type="component" value="Unassembled WGS sequence"/>
</dbReference>
<dbReference type="InterPro" id="IPR003661">
    <property type="entry name" value="HisK_dim/P_dom"/>
</dbReference>
<dbReference type="RefSeq" id="WP_379663053.1">
    <property type="nucleotide sequence ID" value="NZ_JBHUDG010000019.1"/>
</dbReference>
<dbReference type="SMART" id="SM00448">
    <property type="entry name" value="REC"/>
    <property type="match status" value="2"/>
</dbReference>
<organism evidence="9 10">
    <name type="scientific">Pseudopedobacter beijingensis</name>
    <dbReference type="NCBI Taxonomy" id="1207056"/>
    <lineage>
        <taxon>Bacteria</taxon>
        <taxon>Pseudomonadati</taxon>
        <taxon>Bacteroidota</taxon>
        <taxon>Sphingobacteriia</taxon>
        <taxon>Sphingobacteriales</taxon>
        <taxon>Sphingobacteriaceae</taxon>
        <taxon>Pseudopedobacter</taxon>
    </lineage>
</organism>
<dbReference type="SUPFAM" id="SSF55785">
    <property type="entry name" value="PYP-like sensor domain (PAS domain)"/>
    <property type="match status" value="1"/>
</dbReference>
<dbReference type="InterPro" id="IPR011006">
    <property type="entry name" value="CheY-like_superfamily"/>
</dbReference>
<dbReference type="SUPFAM" id="SSF55874">
    <property type="entry name" value="ATPase domain of HSP90 chaperone/DNA topoisomerase II/histidine kinase"/>
    <property type="match status" value="1"/>
</dbReference>
<name>A0ABW4ID47_9SPHI</name>
<accession>A0ABW4ID47</accession>
<keyword evidence="4" id="KW-0902">Two-component regulatory system</keyword>
<dbReference type="InterPro" id="IPR003594">
    <property type="entry name" value="HATPase_dom"/>
</dbReference>
<feature type="modified residue" description="4-aspartylphosphate" evidence="5">
    <location>
        <position position="569"/>
    </location>
</feature>
<reference evidence="10" key="1">
    <citation type="journal article" date="2019" name="Int. J. Syst. Evol. Microbiol.">
        <title>The Global Catalogue of Microorganisms (GCM) 10K type strain sequencing project: providing services to taxonomists for standard genome sequencing and annotation.</title>
        <authorList>
            <consortium name="The Broad Institute Genomics Platform"/>
            <consortium name="The Broad Institute Genome Sequencing Center for Infectious Disease"/>
            <person name="Wu L."/>
            <person name="Ma J."/>
        </authorList>
    </citation>
    <scope>NUCLEOTIDE SEQUENCE [LARGE SCALE GENOMIC DNA]</scope>
    <source>
        <strain evidence="10">CCUG 53762</strain>
    </source>
</reference>